<keyword evidence="3" id="KW-1185">Reference proteome</keyword>
<evidence type="ECO:0000313" key="2">
    <source>
        <dbReference type="EMBL" id="GES89601.1"/>
    </source>
</evidence>
<comment type="caution">
    <text evidence="1">The sequence shown here is derived from an EMBL/GenBank/DDBJ whole genome shotgun (WGS) entry which is preliminary data.</text>
</comment>
<reference evidence="1 3" key="1">
    <citation type="submission" date="2017-11" db="EMBL/GenBank/DDBJ databases">
        <title>The genome of Rhizophagus clarus HR1 reveals common genetic basis of auxotrophy among arbuscular mycorrhizal fungi.</title>
        <authorList>
            <person name="Kobayashi Y."/>
        </authorList>
    </citation>
    <scope>NUCLEOTIDE SEQUENCE [LARGE SCALE GENOMIC DNA]</scope>
    <source>
        <strain evidence="1 3">HR1</strain>
    </source>
</reference>
<dbReference type="Proteomes" id="UP000615446">
    <property type="component" value="Unassembled WGS sequence"/>
</dbReference>
<dbReference type="AlphaFoldDB" id="A0A2Z6R9R2"/>
<dbReference type="EMBL" id="BEXD01000687">
    <property type="protein sequence ID" value="GBB89466.1"/>
    <property type="molecule type" value="Genomic_DNA"/>
</dbReference>
<protein>
    <submittedName>
        <fullName evidence="1">Uncharacterized protein</fullName>
    </submittedName>
</protein>
<gene>
    <name evidence="2" type="ORF">RCL2_001649200</name>
    <name evidence="1" type="ORF">RclHR1_16160002</name>
</gene>
<accession>A0A2Z6R9R2</accession>
<reference evidence="2" key="2">
    <citation type="submission" date="2019-10" db="EMBL/GenBank/DDBJ databases">
        <title>Conservation and host-specific expression of non-tandemly repeated heterogenous ribosome RNA gene in arbuscular mycorrhizal fungi.</title>
        <authorList>
            <person name="Maeda T."/>
            <person name="Kobayashi Y."/>
            <person name="Nakagawa T."/>
            <person name="Ezawa T."/>
            <person name="Yamaguchi K."/>
            <person name="Bino T."/>
            <person name="Nishimoto Y."/>
            <person name="Shigenobu S."/>
            <person name="Kawaguchi M."/>
        </authorList>
    </citation>
    <scope>NUCLEOTIDE SEQUENCE</scope>
    <source>
        <strain evidence="2">HR1</strain>
    </source>
</reference>
<dbReference type="Proteomes" id="UP000247702">
    <property type="component" value="Unassembled WGS sequence"/>
</dbReference>
<dbReference type="EMBL" id="BLAL01000189">
    <property type="protein sequence ID" value="GES89601.1"/>
    <property type="molecule type" value="Genomic_DNA"/>
</dbReference>
<name>A0A2Z6R9R2_9GLOM</name>
<sequence length="94" mass="10890">MLQRRGLDCQPERNPCSMVSYLSKKKQQEKFQAVVYNLPEDMTDASLFPNGRPHQFLLDSGIKSFKIVKEVDGSRKLIGYFDTWDHVSTRINNP</sequence>
<proteinExistence type="predicted"/>
<evidence type="ECO:0000313" key="1">
    <source>
        <dbReference type="EMBL" id="GBB89466.1"/>
    </source>
</evidence>
<organism evidence="1 3">
    <name type="scientific">Rhizophagus clarus</name>
    <dbReference type="NCBI Taxonomy" id="94130"/>
    <lineage>
        <taxon>Eukaryota</taxon>
        <taxon>Fungi</taxon>
        <taxon>Fungi incertae sedis</taxon>
        <taxon>Mucoromycota</taxon>
        <taxon>Glomeromycotina</taxon>
        <taxon>Glomeromycetes</taxon>
        <taxon>Glomerales</taxon>
        <taxon>Glomeraceae</taxon>
        <taxon>Rhizophagus</taxon>
    </lineage>
</organism>
<dbReference type="OrthoDB" id="2305105at2759"/>
<evidence type="ECO:0000313" key="3">
    <source>
        <dbReference type="Proteomes" id="UP000247702"/>
    </source>
</evidence>